<dbReference type="AlphaFoldDB" id="A0A024TP78"/>
<name>A0A024TP78_9STRA</name>
<organism evidence="1">
    <name type="scientific">Aphanomyces invadans</name>
    <dbReference type="NCBI Taxonomy" id="157072"/>
    <lineage>
        <taxon>Eukaryota</taxon>
        <taxon>Sar</taxon>
        <taxon>Stramenopiles</taxon>
        <taxon>Oomycota</taxon>
        <taxon>Saprolegniomycetes</taxon>
        <taxon>Saprolegniales</taxon>
        <taxon>Verrucalvaceae</taxon>
        <taxon>Aphanomyces</taxon>
    </lineage>
</organism>
<reference evidence="1" key="1">
    <citation type="submission" date="2013-12" db="EMBL/GenBank/DDBJ databases">
        <title>The Genome Sequence of Aphanomyces invadans NJM9701.</title>
        <authorList>
            <consortium name="The Broad Institute Genomics Platform"/>
            <person name="Russ C."/>
            <person name="Tyler B."/>
            <person name="van West P."/>
            <person name="Dieguez-Uribeondo J."/>
            <person name="Young S.K."/>
            <person name="Zeng Q."/>
            <person name="Gargeya S."/>
            <person name="Fitzgerald M."/>
            <person name="Abouelleil A."/>
            <person name="Alvarado L."/>
            <person name="Chapman S.B."/>
            <person name="Gainer-Dewar J."/>
            <person name="Goldberg J."/>
            <person name="Griggs A."/>
            <person name="Gujja S."/>
            <person name="Hansen M."/>
            <person name="Howarth C."/>
            <person name="Imamovic A."/>
            <person name="Ireland A."/>
            <person name="Larimer J."/>
            <person name="McCowan C."/>
            <person name="Murphy C."/>
            <person name="Pearson M."/>
            <person name="Poon T.W."/>
            <person name="Priest M."/>
            <person name="Roberts A."/>
            <person name="Saif S."/>
            <person name="Shea T."/>
            <person name="Sykes S."/>
            <person name="Wortman J."/>
            <person name="Nusbaum C."/>
            <person name="Birren B."/>
        </authorList>
    </citation>
    <scope>NUCLEOTIDE SEQUENCE [LARGE SCALE GENOMIC DNA]</scope>
    <source>
        <strain evidence="1">NJM9701</strain>
    </source>
</reference>
<dbReference type="GeneID" id="20088489"/>
<evidence type="ECO:0000313" key="1">
    <source>
        <dbReference type="EMBL" id="ETV95177.1"/>
    </source>
</evidence>
<protein>
    <submittedName>
        <fullName evidence="1">Uncharacterized protein</fullName>
    </submittedName>
</protein>
<accession>A0A024TP78</accession>
<dbReference type="RefSeq" id="XP_008876350.1">
    <property type="nucleotide sequence ID" value="XM_008878128.1"/>
</dbReference>
<proteinExistence type="predicted"/>
<gene>
    <name evidence="1" type="ORF">H310_11439</name>
</gene>
<sequence length="132" mass="14512">MAVRIVATDHEECPSLSGQDILASKHAWMMESLPRRRTPLSRVAARRCSLPLETRSTITTAAAYKSLVRRQRPPAHLTVGGQGPHAVVIMCNRCKAHCIPRHRVHSYGCIHATVPLHACRPSTVGICPHLAD</sequence>
<dbReference type="VEuPathDB" id="FungiDB:H310_11439"/>
<dbReference type="EMBL" id="KI913982">
    <property type="protein sequence ID" value="ETV95177.1"/>
    <property type="molecule type" value="Genomic_DNA"/>
</dbReference>